<dbReference type="SUPFAM" id="SSF52091">
    <property type="entry name" value="SpoIIaa-like"/>
    <property type="match status" value="1"/>
</dbReference>
<name>A0ABY7VWC5_9BACT</name>
<organism evidence="1 2">
    <name type="scientific">Lentisphaera profundi</name>
    <dbReference type="NCBI Taxonomy" id="1658616"/>
    <lineage>
        <taxon>Bacteria</taxon>
        <taxon>Pseudomonadati</taxon>
        <taxon>Lentisphaerota</taxon>
        <taxon>Lentisphaeria</taxon>
        <taxon>Lentisphaerales</taxon>
        <taxon>Lentisphaeraceae</taxon>
        <taxon>Lentisphaera</taxon>
    </lineage>
</organism>
<dbReference type="Gene3D" id="3.30.750.24">
    <property type="entry name" value="STAS domain"/>
    <property type="match status" value="1"/>
</dbReference>
<dbReference type="EMBL" id="CP117812">
    <property type="protein sequence ID" value="WDE98387.1"/>
    <property type="molecule type" value="Genomic_DNA"/>
</dbReference>
<dbReference type="Proteomes" id="UP001214250">
    <property type="component" value="Chromosome 2"/>
</dbReference>
<sequence>MSYLFQRVKITDFVKNSVKTYVSTLFFFVSKYTVSKTLKTEANKDNMVLVDNKIFFIQIEGDLGLRQLESLQKDLAVGFDAFGEWEQMTLDLFNAGSLCSAAFAYIKYLFKIADERDCQFMVIGCSDETLSRLKLFRLNQQFPIGINKSSAELAAERK</sequence>
<evidence type="ECO:0000313" key="2">
    <source>
        <dbReference type="Proteomes" id="UP001214250"/>
    </source>
</evidence>
<gene>
    <name evidence="1" type="ORF">PQO03_21475</name>
</gene>
<dbReference type="InterPro" id="IPR036513">
    <property type="entry name" value="STAS_dom_sf"/>
</dbReference>
<evidence type="ECO:0000313" key="1">
    <source>
        <dbReference type="EMBL" id="WDE98387.1"/>
    </source>
</evidence>
<accession>A0ABY7VWC5</accession>
<proteinExistence type="predicted"/>
<dbReference type="RefSeq" id="WP_274153261.1">
    <property type="nucleotide sequence ID" value="NZ_CP117812.1"/>
</dbReference>
<protein>
    <recommendedName>
        <fullName evidence="3">STAS domain-containing protein</fullName>
    </recommendedName>
</protein>
<reference evidence="1 2" key="1">
    <citation type="submission" date="2023-02" db="EMBL/GenBank/DDBJ databases">
        <title>Genome sequence of Lentisphaera profundi SAORIC-696.</title>
        <authorList>
            <person name="Kim e."/>
            <person name="Cho J.-C."/>
            <person name="Choi A."/>
            <person name="Kang I."/>
        </authorList>
    </citation>
    <scope>NUCLEOTIDE SEQUENCE [LARGE SCALE GENOMIC DNA]</scope>
    <source>
        <strain evidence="1 2">SAORIC-696</strain>
    </source>
</reference>
<keyword evidence="2" id="KW-1185">Reference proteome</keyword>
<evidence type="ECO:0008006" key="3">
    <source>
        <dbReference type="Google" id="ProtNLM"/>
    </source>
</evidence>